<dbReference type="AlphaFoldDB" id="A0A174HBA5"/>
<gene>
    <name evidence="1" type="ORF">ERS417307_02225</name>
</gene>
<dbReference type="Proteomes" id="UP000095419">
    <property type="component" value="Unassembled WGS sequence"/>
</dbReference>
<reference evidence="1 2" key="1">
    <citation type="submission" date="2015-09" db="EMBL/GenBank/DDBJ databases">
        <authorList>
            <consortium name="Pathogen Informatics"/>
        </authorList>
    </citation>
    <scope>NUCLEOTIDE SEQUENCE [LARGE SCALE GENOMIC DNA]</scope>
    <source>
        <strain evidence="1 2">2789STDY5608791</strain>
    </source>
</reference>
<name>A0A174HBA5_BACUN</name>
<accession>A0A174HBA5</accession>
<sequence length="174" mass="20590">MRTFVLLLLTLYFAPIYSVNMGNDSDIFMNRLSVNQEFQGNFSYKYGMRKIDKELYIHNLGTNVQSYVASKNWNEYKREEFRNAYERYMDALKKDRLSADDFGNITDSKGELGNVDGDDYWYDNKGNRISGAEYRALSVRKQKKYRAFYANKEVATYFNEIAKAIVNRRYSHNM</sequence>
<evidence type="ECO:0000313" key="2">
    <source>
        <dbReference type="Proteomes" id="UP000095419"/>
    </source>
</evidence>
<dbReference type="RefSeq" id="WP_025726109.1">
    <property type="nucleotide sequence ID" value="NZ_JADMZH010000017.1"/>
</dbReference>
<proteinExistence type="predicted"/>
<dbReference type="EMBL" id="CYZF01000006">
    <property type="protein sequence ID" value="CUO70400.1"/>
    <property type="molecule type" value="Genomic_DNA"/>
</dbReference>
<evidence type="ECO:0000313" key="1">
    <source>
        <dbReference type="EMBL" id="CUO70400.1"/>
    </source>
</evidence>
<protein>
    <submittedName>
        <fullName evidence="1">Uncharacterized protein</fullName>
    </submittedName>
</protein>
<organism evidence="1 2">
    <name type="scientific">Bacteroides uniformis</name>
    <dbReference type="NCBI Taxonomy" id="820"/>
    <lineage>
        <taxon>Bacteria</taxon>
        <taxon>Pseudomonadati</taxon>
        <taxon>Bacteroidota</taxon>
        <taxon>Bacteroidia</taxon>
        <taxon>Bacteroidales</taxon>
        <taxon>Bacteroidaceae</taxon>
        <taxon>Bacteroides</taxon>
    </lineage>
</organism>